<evidence type="ECO:0000256" key="3">
    <source>
        <dbReference type="ARBA" id="ARBA00023002"/>
    </source>
</evidence>
<dbReference type="Pfam" id="PF00106">
    <property type="entry name" value="adh_short"/>
    <property type="match status" value="1"/>
</dbReference>
<evidence type="ECO:0000313" key="4">
    <source>
        <dbReference type="EMBL" id="KAJ5221036.1"/>
    </source>
</evidence>
<organism evidence="4 5">
    <name type="scientific">Penicillium citrinum</name>
    <dbReference type="NCBI Taxonomy" id="5077"/>
    <lineage>
        <taxon>Eukaryota</taxon>
        <taxon>Fungi</taxon>
        <taxon>Dikarya</taxon>
        <taxon>Ascomycota</taxon>
        <taxon>Pezizomycotina</taxon>
        <taxon>Eurotiomycetes</taxon>
        <taxon>Eurotiomycetidae</taxon>
        <taxon>Eurotiales</taxon>
        <taxon>Aspergillaceae</taxon>
        <taxon>Penicillium</taxon>
    </lineage>
</organism>
<name>A0A9W9NJI6_PENCI</name>
<evidence type="ECO:0008006" key="6">
    <source>
        <dbReference type="Google" id="ProtNLM"/>
    </source>
</evidence>
<keyword evidence="5" id="KW-1185">Reference proteome</keyword>
<dbReference type="SUPFAM" id="SSF51735">
    <property type="entry name" value="NAD(P)-binding Rossmann-fold domains"/>
    <property type="match status" value="1"/>
</dbReference>
<evidence type="ECO:0000313" key="5">
    <source>
        <dbReference type="Proteomes" id="UP001147733"/>
    </source>
</evidence>
<reference evidence="4" key="2">
    <citation type="journal article" date="2023" name="IMA Fungus">
        <title>Comparative genomic study of the Penicillium genus elucidates a diverse pangenome and 15 lateral gene transfer events.</title>
        <authorList>
            <person name="Petersen C."/>
            <person name="Sorensen T."/>
            <person name="Nielsen M.R."/>
            <person name="Sondergaard T.E."/>
            <person name="Sorensen J.L."/>
            <person name="Fitzpatrick D.A."/>
            <person name="Frisvad J.C."/>
            <person name="Nielsen K.L."/>
        </authorList>
    </citation>
    <scope>NUCLEOTIDE SEQUENCE</scope>
    <source>
        <strain evidence="4">IBT 23319</strain>
    </source>
</reference>
<dbReference type="InterPro" id="IPR036291">
    <property type="entry name" value="NAD(P)-bd_dom_sf"/>
</dbReference>
<dbReference type="GO" id="GO:0016491">
    <property type="term" value="F:oxidoreductase activity"/>
    <property type="evidence" value="ECO:0007669"/>
    <property type="project" value="UniProtKB-KW"/>
</dbReference>
<accession>A0A9W9NJI6</accession>
<dbReference type="EMBL" id="JAPQKT010000009">
    <property type="protein sequence ID" value="KAJ5221036.1"/>
    <property type="molecule type" value="Genomic_DNA"/>
</dbReference>
<dbReference type="Gene3D" id="3.40.50.720">
    <property type="entry name" value="NAD(P)-binding Rossmann-like Domain"/>
    <property type="match status" value="1"/>
</dbReference>
<reference evidence="4" key="1">
    <citation type="submission" date="2022-11" db="EMBL/GenBank/DDBJ databases">
        <authorList>
            <person name="Petersen C."/>
        </authorList>
    </citation>
    <scope>NUCLEOTIDE SEQUENCE</scope>
    <source>
        <strain evidence="4">IBT 23319</strain>
    </source>
</reference>
<dbReference type="Proteomes" id="UP001147733">
    <property type="component" value="Unassembled WGS sequence"/>
</dbReference>
<gene>
    <name evidence="4" type="ORF">N7469_009923</name>
</gene>
<protein>
    <recommendedName>
        <fullName evidence="6">NAD(P)-binding protein</fullName>
    </recommendedName>
</protein>
<sequence>MSFHPDSLPDLSWTTYIVTGGNSGIAFGTVARLVQHNAHVYMGVRNQEKGTSSIQRIQAKYPNARITLLDMDHLSLGSVASAAESFLSKEPALHGLINNAGIMATPFEATGDGFEAQWQTNYLAHWVFKSRLLLILLQTATSLEPESVRVVDLSSSGHTMVPSAGIYFEDLNLKGRSSMVRYGQSKLGNILHAKILNKLCGPNSPHAVADGGEIWTAIVHPGLVKGGIADNADMPWLLRKFFHVYGAMGGMVDPDVGSWTSLFCVASPEMTKEQSGKFFQRIAQAGWQSKIAGDTELAKLLEEWTESEMKQRGFH</sequence>
<dbReference type="GeneID" id="81387995"/>
<dbReference type="RefSeq" id="XP_056495959.1">
    <property type="nucleotide sequence ID" value="XM_056648828.1"/>
</dbReference>
<evidence type="ECO:0000256" key="2">
    <source>
        <dbReference type="ARBA" id="ARBA00022857"/>
    </source>
</evidence>
<dbReference type="InterPro" id="IPR002347">
    <property type="entry name" value="SDR_fam"/>
</dbReference>
<evidence type="ECO:0000256" key="1">
    <source>
        <dbReference type="ARBA" id="ARBA00006484"/>
    </source>
</evidence>
<dbReference type="OrthoDB" id="191139at2759"/>
<dbReference type="PANTHER" id="PTHR24320:SF282">
    <property type="entry name" value="WW DOMAIN-CONTAINING OXIDOREDUCTASE"/>
    <property type="match status" value="1"/>
</dbReference>
<dbReference type="PANTHER" id="PTHR24320">
    <property type="entry name" value="RETINOL DEHYDROGENASE"/>
    <property type="match status" value="1"/>
</dbReference>
<keyword evidence="3" id="KW-0560">Oxidoreductase</keyword>
<dbReference type="AlphaFoldDB" id="A0A9W9NJI6"/>
<comment type="similarity">
    <text evidence="1">Belongs to the short-chain dehydrogenases/reductases (SDR) family.</text>
</comment>
<comment type="caution">
    <text evidence="4">The sequence shown here is derived from an EMBL/GenBank/DDBJ whole genome shotgun (WGS) entry which is preliminary data.</text>
</comment>
<keyword evidence="2" id="KW-0521">NADP</keyword>
<proteinExistence type="inferred from homology"/>